<dbReference type="Pfam" id="PF13560">
    <property type="entry name" value="HTH_31"/>
    <property type="match status" value="1"/>
</dbReference>
<dbReference type="EMBL" id="BAAATD010000011">
    <property type="protein sequence ID" value="GAA2623084.1"/>
    <property type="molecule type" value="Genomic_DNA"/>
</dbReference>
<dbReference type="Pfam" id="PF19054">
    <property type="entry name" value="DUF5753"/>
    <property type="match status" value="1"/>
</dbReference>
<evidence type="ECO:0000313" key="3">
    <source>
        <dbReference type="Proteomes" id="UP001501509"/>
    </source>
</evidence>
<dbReference type="PROSITE" id="PS50943">
    <property type="entry name" value="HTH_CROC1"/>
    <property type="match status" value="1"/>
</dbReference>
<keyword evidence="3" id="KW-1185">Reference proteome</keyword>
<dbReference type="SMART" id="SM00530">
    <property type="entry name" value="HTH_XRE"/>
    <property type="match status" value="1"/>
</dbReference>
<gene>
    <name evidence="2" type="ORF">GCM10010411_68970</name>
</gene>
<dbReference type="SUPFAM" id="SSF47413">
    <property type="entry name" value="lambda repressor-like DNA-binding domains"/>
    <property type="match status" value="1"/>
</dbReference>
<feature type="domain" description="HTH cro/C1-type" evidence="1">
    <location>
        <begin position="26"/>
        <end position="84"/>
    </location>
</feature>
<dbReference type="InterPro" id="IPR043917">
    <property type="entry name" value="DUF5753"/>
</dbReference>
<protein>
    <submittedName>
        <fullName evidence="2">Helix-turn-helix transcriptional regulator</fullName>
    </submittedName>
</protein>
<dbReference type="InterPro" id="IPR001387">
    <property type="entry name" value="Cro/C1-type_HTH"/>
</dbReference>
<dbReference type="Gene3D" id="1.10.260.40">
    <property type="entry name" value="lambda repressor-like DNA-binding domains"/>
    <property type="match status" value="1"/>
</dbReference>
<evidence type="ECO:0000259" key="1">
    <source>
        <dbReference type="PROSITE" id="PS50943"/>
    </source>
</evidence>
<dbReference type="InterPro" id="IPR010982">
    <property type="entry name" value="Lambda_DNA-bd_dom_sf"/>
</dbReference>
<sequence>MGGQRKTPERKRGTVSPTLLAFGRRFRRFREAKGWSQENAARRANNGEGVTGQYIGAVENGRTRCTREFARSMDDAMGADGQLLELWNDLVQDATFPTWFDWHTVEAAAAQLQGYQPLLVHGLLQTRAYACEILRGNETQVEARMKRQSILTREEEPPPVFSLVLDQVALERPVGPPETMREQLQHLVAMSALHNVTIQIVPSSGTHDGNSGAFTLATMEDRSEVAYADMAARGMTLSDPEDIAIVTNSLIEIRSLALPVDQSLEVIHRTAEERWSN</sequence>
<evidence type="ECO:0000313" key="2">
    <source>
        <dbReference type="EMBL" id="GAA2623084.1"/>
    </source>
</evidence>
<dbReference type="Proteomes" id="UP001501509">
    <property type="component" value="Unassembled WGS sequence"/>
</dbReference>
<dbReference type="RefSeq" id="WP_344546678.1">
    <property type="nucleotide sequence ID" value="NZ_BAAATD010000011.1"/>
</dbReference>
<name>A0ABN3QD06_9ACTN</name>
<reference evidence="2 3" key="1">
    <citation type="journal article" date="2019" name="Int. J. Syst. Evol. Microbiol.">
        <title>The Global Catalogue of Microorganisms (GCM) 10K type strain sequencing project: providing services to taxonomists for standard genome sequencing and annotation.</title>
        <authorList>
            <consortium name="The Broad Institute Genomics Platform"/>
            <consortium name="The Broad Institute Genome Sequencing Center for Infectious Disease"/>
            <person name="Wu L."/>
            <person name="Ma J."/>
        </authorList>
    </citation>
    <scope>NUCLEOTIDE SEQUENCE [LARGE SCALE GENOMIC DNA]</scope>
    <source>
        <strain evidence="2 3">JCM 6833</strain>
    </source>
</reference>
<organism evidence="2 3">
    <name type="scientific">Actinomadura fulvescens</name>
    <dbReference type="NCBI Taxonomy" id="46160"/>
    <lineage>
        <taxon>Bacteria</taxon>
        <taxon>Bacillati</taxon>
        <taxon>Actinomycetota</taxon>
        <taxon>Actinomycetes</taxon>
        <taxon>Streptosporangiales</taxon>
        <taxon>Thermomonosporaceae</taxon>
        <taxon>Actinomadura</taxon>
    </lineage>
</organism>
<accession>A0ABN3QD06</accession>
<dbReference type="CDD" id="cd00093">
    <property type="entry name" value="HTH_XRE"/>
    <property type="match status" value="1"/>
</dbReference>
<proteinExistence type="predicted"/>
<comment type="caution">
    <text evidence="2">The sequence shown here is derived from an EMBL/GenBank/DDBJ whole genome shotgun (WGS) entry which is preliminary data.</text>
</comment>